<keyword evidence="4" id="KW-1185">Reference proteome</keyword>
<protein>
    <submittedName>
        <fullName evidence="3">Nucleic-acid-binding protein from transposon X-element</fullName>
    </submittedName>
</protein>
<reference evidence="3" key="1">
    <citation type="submission" date="2020-08" db="EMBL/GenBank/DDBJ databases">
        <title>Multicomponent nature underlies the extraordinary mechanical properties of spider dragline silk.</title>
        <authorList>
            <person name="Kono N."/>
            <person name="Nakamura H."/>
            <person name="Mori M."/>
            <person name="Yoshida Y."/>
            <person name="Ohtoshi R."/>
            <person name="Malay A.D."/>
            <person name="Moran D.A.P."/>
            <person name="Tomita M."/>
            <person name="Numata K."/>
            <person name="Arakawa K."/>
        </authorList>
    </citation>
    <scope>NUCLEOTIDE SEQUENCE</scope>
</reference>
<dbReference type="Pfam" id="PF07530">
    <property type="entry name" value="PRE_C2HC"/>
    <property type="match status" value="1"/>
</dbReference>
<feature type="compositionally biased region" description="Low complexity" evidence="1">
    <location>
        <begin position="174"/>
        <end position="195"/>
    </location>
</feature>
<organism evidence="3 4">
    <name type="scientific">Trichonephila clavipes</name>
    <name type="common">Golden silk orbweaver</name>
    <name type="synonym">Nephila clavipes</name>
    <dbReference type="NCBI Taxonomy" id="2585209"/>
    <lineage>
        <taxon>Eukaryota</taxon>
        <taxon>Metazoa</taxon>
        <taxon>Ecdysozoa</taxon>
        <taxon>Arthropoda</taxon>
        <taxon>Chelicerata</taxon>
        <taxon>Arachnida</taxon>
        <taxon>Araneae</taxon>
        <taxon>Araneomorphae</taxon>
        <taxon>Entelegynae</taxon>
        <taxon>Araneoidea</taxon>
        <taxon>Nephilidae</taxon>
        <taxon>Trichonephila</taxon>
    </lineage>
</organism>
<evidence type="ECO:0000259" key="2">
    <source>
        <dbReference type="Pfam" id="PF07530"/>
    </source>
</evidence>
<proteinExistence type="predicted"/>
<accession>A0A8X7BDG3</accession>
<comment type="caution">
    <text evidence="3">The sequence shown here is derived from an EMBL/GenBank/DDBJ whole genome shotgun (WGS) entry which is preliminary data.</text>
</comment>
<sequence>MELARSASLPSSRASTPNMTHCEILQMAESDLRKFLIMHSNVSHTIDAIAPFTQDDDPELSDLYTQLDILYERQQAAVSEFSTLPLCDTPGCPIHSTPSNSPVKTKENELPELPKIHRPKRKESEDDFTSPTSRHTIKKPNLEFTNFNIEIKNKFSGLNVNNSDMAGSSQNTTNLNSEQDNVNNNSNINNGSTSNTLPPPVFLHIEKHYMTQLKTLTEVISTLRSKTTGELIKLYTNNFEDYRLLNDTFEEVKYQFFNIKPKQERPIKVVIKGLLKDTETKNIHENLTELGYTVDRVTQLIGKITKQTIPIFLINLPRNLHNLQIFHLTQLCYLTFRVEGYDGRGVTQCYSCNKFHHTAENCHFILRYLTCGESHQTRDCIIKRVEKAYCINCHTYGHMANYSKCPLFPEPRKGTNIKTQQLFHGC</sequence>
<evidence type="ECO:0000313" key="4">
    <source>
        <dbReference type="Proteomes" id="UP000887159"/>
    </source>
</evidence>
<feature type="region of interest" description="Disordered" evidence="1">
    <location>
        <begin position="162"/>
        <end position="195"/>
    </location>
</feature>
<evidence type="ECO:0000313" key="3">
    <source>
        <dbReference type="EMBL" id="GFY27811.1"/>
    </source>
</evidence>
<feature type="compositionally biased region" description="Polar residues" evidence="1">
    <location>
        <begin position="162"/>
        <end position="173"/>
    </location>
</feature>
<dbReference type="Proteomes" id="UP000887159">
    <property type="component" value="Unassembled WGS sequence"/>
</dbReference>
<name>A0A8X7BDG3_TRICX</name>
<feature type="domain" description="Pre-C2HC" evidence="2">
    <location>
        <begin position="280"/>
        <end position="339"/>
    </location>
</feature>
<dbReference type="EMBL" id="BMAU01021381">
    <property type="protein sequence ID" value="GFY27811.1"/>
    <property type="molecule type" value="Genomic_DNA"/>
</dbReference>
<dbReference type="AlphaFoldDB" id="A0A8X7BDG3"/>
<evidence type="ECO:0000256" key="1">
    <source>
        <dbReference type="SAM" id="MobiDB-lite"/>
    </source>
</evidence>
<dbReference type="InterPro" id="IPR006579">
    <property type="entry name" value="Pre_C2HC_dom"/>
</dbReference>
<gene>
    <name evidence="3" type="primary">ORF1</name>
    <name evidence="3" type="ORF">TNCV_242761</name>
</gene>